<reference evidence="1 2" key="1">
    <citation type="submission" date="2013-11" db="EMBL/GenBank/DDBJ databases">
        <title>Single cell genomics of uncultured Tannerella BU063 (oral taxon 286).</title>
        <authorList>
            <person name="Beall C.J."/>
            <person name="Campbell A.G."/>
            <person name="Griffen A.L."/>
            <person name="Podar M."/>
            <person name="Leys E.J."/>
        </authorList>
    </citation>
    <scope>NUCLEOTIDE SEQUENCE [LARGE SCALE GENOMIC DNA]</scope>
    <source>
        <strain evidence="1">Cell 2</strain>
    </source>
</reference>
<accession>W2C8P4</accession>
<dbReference type="EMBL" id="AYUF01000294">
    <property type="protein sequence ID" value="ETK02872.1"/>
    <property type="molecule type" value="Genomic_DNA"/>
</dbReference>
<dbReference type="GO" id="GO:0006355">
    <property type="term" value="P:regulation of DNA-templated transcription"/>
    <property type="evidence" value="ECO:0007669"/>
    <property type="project" value="InterPro"/>
</dbReference>
<protein>
    <recommendedName>
        <fullName evidence="3">Toxin-antitoxin system protein</fullName>
    </recommendedName>
</protein>
<sequence>MIEIIMGTTGKVEIALHLDKGLIDQLEKEAKRENKSLNGYVEKMLRKLIRRQPNPETMEAIREARENDNLEVLDVDHFKEFVASL</sequence>
<evidence type="ECO:0000313" key="2">
    <source>
        <dbReference type="Proteomes" id="UP000018837"/>
    </source>
</evidence>
<name>W2C8P4_9BACT</name>
<dbReference type="AlphaFoldDB" id="W2C8P4"/>
<evidence type="ECO:0000313" key="1">
    <source>
        <dbReference type="EMBL" id="ETK02872.1"/>
    </source>
</evidence>
<organism evidence="1 2">
    <name type="scientific">Tannerella sp. oral taxon BU063 isolate Cell 2</name>
    <dbReference type="NCBI Taxonomy" id="1411148"/>
    <lineage>
        <taxon>Bacteria</taxon>
        <taxon>Pseudomonadati</taxon>
        <taxon>Bacteroidota</taxon>
        <taxon>Bacteroidia</taxon>
        <taxon>Bacteroidales</taxon>
        <taxon>Tannerellaceae</taxon>
        <taxon>Tannerella</taxon>
    </lineage>
</organism>
<dbReference type="PATRIC" id="fig|1411148.3.peg.166"/>
<evidence type="ECO:0008006" key="3">
    <source>
        <dbReference type="Google" id="ProtNLM"/>
    </source>
</evidence>
<dbReference type="InterPro" id="IPR010985">
    <property type="entry name" value="Ribbon_hlx_hlx"/>
</dbReference>
<dbReference type="SUPFAM" id="SSF47598">
    <property type="entry name" value="Ribbon-helix-helix"/>
    <property type="match status" value="1"/>
</dbReference>
<proteinExistence type="predicted"/>
<dbReference type="Proteomes" id="UP000018837">
    <property type="component" value="Unassembled WGS sequence"/>
</dbReference>
<gene>
    <name evidence="1" type="ORF">N425_01915</name>
</gene>
<comment type="caution">
    <text evidence="1">The sequence shown here is derived from an EMBL/GenBank/DDBJ whole genome shotgun (WGS) entry which is preliminary data.</text>
</comment>